<gene>
    <name evidence="1" type="ORF">J2776_002807</name>
</gene>
<dbReference type="EMBL" id="JAVDQN010000002">
    <property type="protein sequence ID" value="MDR6376107.1"/>
    <property type="molecule type" value="Genomic_DNA"/>
</dbReference>
<evidence type="ECO:0000313" key="2">
    <source>
        <dbReference type="Proteomes" id="UP001185254"/>
    </source>
</evidence>
<accession>A0ABU1KYY1</accession>
<reference evidence="1 2" key="1">
    <citation type="submission" date="2023-07" db="EMBL/GenBank/DDBJ databases">
        <title>Sorghum-associated microbial communities from plants grown in Nebraska, USA.</title>
        <authorList>
            <person name="Schachtman D."/>
        </authorList>
    </citation>
    <scope>NUCLEOTIDE SEQUENCE [LARGE SCALE GENOMIC DNA]</scope>
    <source>
        <strain evidence="1 2">DS1039</strain>
    </source>
</reference>
<evidence type="ECO:0000313" key="1">
    <source>
        <dbReference type="EMBL" id="MDR6376107.1"/>
    </source>
</evidence>
<proteinExistence type="predicted"/>
<protein>
    <submittedName>
        <fullName evidence="1">Uncharacterized protein</fullName>
    </submittedName>
</protein>
<sequence>MNMRNSRPLDPKAPTLYVGYTSVLHVGEGIVDEDGRVKLDSGREPFEMARLLVDTLRPYRRVQLVLTTAWIQTLGEAKTASMLPEELRDRVVGSIAKFPGRFNERRNGVARTGSIIRHASAHGIRDFLALGDDLYGVPIDMFPHFLHTPSETGLATPEVLESLERWLLLNASD</sequence>
<dbReference type="Proteomes" id="UP001185254">
    <property type="component" value="Unassembled WGS sequence"/>
</dbReference>
<keyword evidence="2" id="KW-1185">Reference proteome</keyword>
<comment type="caution">
    <text evidence="1">The sequence shown here is derived from an EMBL/GenBank/DDBJ whole genome shotgun (WGS) entry which is preliminary data.</text>
</comment>
<name>A0ABU1KYY1_9BURK</name>
<dbReference type="RefSeq" id="WP_310067149.1">
    <property type="nucleotide sequence ID" value="NZ_JAVDQN010000002.1"/>
</dbReference>
<dbReference type="Pfam" id="PF18143">
    <property type="entry name" value="HAD_SAK_2"/>
    <property type="match status" value="1"/>
</dbReference>
<organism evidence="1 2">
    <name type="scientific">Paraburkholderia caledonica</name>
    <dbReference type="NCBI Taxonomy" id="134536"/>
    <lineage>
        <taxon>Bacteria</taxon>
        <taxon>Pseudomonadati</taxon>
        <taxon>Pseudomonadota</taxon>
        <taxon>Betaproteobacteria</taxon>
        <taxon>Burkholderiales</taxon>
        <taxon>Burkholderiaceae</taxon>
        <taxon>Paraburkholderia</taxon>
    </lineage>
</organism>